<evidence type="ECO:0000256" key="2">
    <source>
        <dbReference type="ARBA" id="ARBA00022737"/>
    </source>
</evidence>
<accession>A0AAV7EXD3</accession>
<organism evidence="5 6">
    <name type="scientific">Aristolochia fimbriata</name>
    <name type="common">White veined hardy Dutchman's pipe vine</name>
    <dbReference type="NCBI Taxonomy" id="158543"/>
    <lineage>
        <taxon>Eukaryota</taxon>
        <taxon>Viridiplantae</taxon>
        <taxon>Streptophyta</taxon>
        <taxon>Embryophyta</taxon>
        <taxon>Tracheophyta</taxon>
        <taxon>Spermatophyta</taxon>
        <taxon>Magnoliopsida</taxon>
        <taxon>Magnoliidae</taxon>
        <taxon>Piperales</taxon>
        <taxon>Aristolochiaceae</taxon>
        <taxon>Aristolochia</taxon>
    </lineage>
</organism>
<proteinExistence type="predicted"/>
<dbReference type="Proteomes" id="UP000825729">
    <property type="component" value="Unassembled WGS sequence"/>
</dbReference>
<keyword evidence="3" id="KW-0862">Zinc</keyword>
<evidence type="ECO:0000256" key="1">
    <source>
        <dbReference type="ARBA" id="ARBA00022723"/>
    </source>
</evidence>
<dbReference type="PROSITE" id="PS50081">
    <property type="entry name" value="ZF_DAG_PE_2"/>
    <property type="match status" value="1"/>
</dbReference>
<gene>
    <name evidence="5" type="ORF">H6P81_006392</name>
</gene>
<dbReference type="GO" id="GO:0046872">
    <property type="term" value="F:metal ion binding"/>
    <property type="evidence" value="ECO:0007669"/>
    <property type="project" value="UniProtKB-KW"/>
</dbReference>
<reference evidence="5 6" key="1">
    <citation type="submission" date="2021-07" db="EMBL/GenBank/DDBJ databases">
        <title>The Aristolochia fimbriata genome: insights into angiosperm evolution, floral development and chemical biosynthesis.</title>
        <authorList>
            <person name="Jiao Y."/>
        </authorList>
    </citation>
    <scope>NUCLEOTIDE SEQUENCE [LARGE SCALE GENOMIC DNA]</scope>
    <source>
        <strain evidence="5">IBCAS-2021</strain>
        <tissue evidence="5">Leaf</tissue>
    </source>
</reference>
<dbReference type="SUPFAM" id="SSF57889">
    <property type="entry name" value="Cysteine-rich domain"/>
    <property type="match status" value="1"/>
</dbReference>
<comment type="caution">
    <text evidence="5">The sequence shown here is derived from an EMBL/GenBank/DDBJ whole genome shotgun (WGS) entry which is preliminary data.</text>
</comment>
<dbReference type="InterPro" id="IPR002219">
    <property type="entry name" value="PKC_DAG/PE"/>
</dbReference>
<evidence type="ECO:0000313" key="5">
    <source>
        <dbReference type="EMBL" id="KAG9453488.1"/>
    </source>
</evidence>
<keyword evidence="6" id="KW-1185">Reference proteome</keyword>
<evidence type="ECO:0000313" key="6">
    <source>
        <dbReference type="Proteomes" id="UP000825729"/>
    </source>
</evidence>
<dbReference type="EMBL" id="JAINDJ010000003">
    <property type="protein sequence ID" value="KAG9453488.1"/>
    <property type="molecule type" value="Genomic_DNA"/>
</dbReference>
<keyword evidence="1" id="KW-0479">Metal-binding</keyword>
<dbReference type="AlphaFoldDB" id="A0AAV7EXD3"/>
<keyword evidence="2" id="KW-0677">Repeat</keyword>
<dbReference type="Pfam" id="PF03107">
    <property type="entry name" value="C1_2"/>
    <property type="match status" value="1"/>
</dbReference>
<dbReference type="InterPro" id="IPR004146">
    <property type="entry name" value="DC1"/>
</dbReference>
<feature type="domain" description="Phorbol-ester/DAG-type" evidence="4">
    <location>
        <begin position="16"/>
        <end position="63"/>
    </location>
</feature>
<dbReference type="PANTHER" id="PTHR46477">
    <property type="entry name" value="CYSTEINE/HISTIDINE-RICH C1 DOMAIN FAMILY PROTEIN"/>
    <property type="match status" value="1"/>
</dbReference>
<name>A0AAV7EXD3_ARIFI</name>
<dbReference type="InterPro" id="IPR046349">
    <property type="entry name" value="C1-like_sf"/>
</dbReference>
<dbReference type="PANTHER" id="PTHR46477:SF5">
    <property type="entry name" value="PHORBOL-ESTER_DAG-TYPE DOMAIN-CONTAINING PROTEIN"/>
    <property type="match status" value="1"/>
</dbReference>
<evidence type="ECO:0000259" key="4">
    <source>
        <dbReference type="PROSITE" id="PS50081"/>
    </source>
</evidence>
<sequence length="251" mass="28316">MRFEEEEILEHLISHPHSIVLENHGKPYRCDGCLEVGFGSGFRCDPCNFDLHRECAKASSFTSHRFFGKHVLFKFMERTPGARARYCDACGRDVKGLVYHCEAKGWDLHPCCAHLPEVIRNEEVELRLKPKKASSSKCQRCGKNKHRNNASGWWYVSTDGEYKFHVACIKNMAVEEWKRRRSAQKAGTTTLALGMSEDDVFPLQIARRGGNGGGFRKYQRILKLVVKLLVSVLVGDPTAVFAGVVASLLTN</sequence>
<dbReference type="Gene3D" id="3.30.60.20">
    <property type="match status" value="1"/>
</dbReference>
<protein>
    <recommendedName>
        <fullName evidence="4">Phorbol-ester/DAG-type domain-containing protein</fullName>
    </recommendedName>
</protein>
<evidence type="ECO:0000256" key="3">
    <source>
        <dbReference type="ARBA" id="ARBA00022833"/>
    </source>
</evidence>